<proteinExistence type="predicted"/>
<dbReference type="Pfam" id="PF02836">
    <property type="entry name" value="Glyco_hydro_2_C"/>
    <property type="match status" value="1"/>
</dbReference>
<feature type="domain" description="Glycoside hydrolase family 2 catalytic" evidence="5">
    <location>
        <begin position="27"/>
        <end position="124"/>
    </location>
</feature>
<evidence type="ECO:0000259" key="5">
    <source>
        <dbReference type="Pfam" id="PF02836"/>
    </source>
</evidence>
<dbReference type="Proteomes" id="UP000566071">
    <property type="component" value="Unassembled WGS sequence"/>
</dbReference>
<comment type="caution">
    <text evidence="6">The sequence shown here is derived from an EMBL/GenBank/DDBJ whole genome shotgun (WGS) entry which is preliminary data.</text>
</comment>
<comment type="catalytic activity">
    <reaction evidence="1">
        <text>Hydrolysis of terminal non-reducing beta-D-galactose residues in beta-D-galactosides.</text>
        <dbReference type="EC" id="3.2.1.23"/>
    </reaction>
</comment>
<name>A0ABX1W7C1_9SPHI</name>
<dbReference type="InterPro" id="IPR017853">
    <property type="entry name" value="GH"/>
</dbReference>
<evidence type="ECO:0000313" key="7">
    <source>
        <dbReference type="Proteomes" id="UP000566071"/>
    </source>
</evidence>
<evidence type="ECO:0000256" key="1">
    <source>
        <dbReference type="ARBA" id="ARBA00001412"/>
    </source>
</evidence>
<evidence type="ECO:0000256" key="4">
    <source>
        <dbReference type="ARBA" id="ARBA00023295"/>
    </source>
</evidence>
<protein>
    <recommendedName>
        <fullName evidence="2">beta-galactosidase</fullName>
        <ecNumber evidence="2">3.2.1.23</ecNumber>
    </recommendedName>
</protein>
<keyword evidence="3" id="KW-0378">Hydrolase</keyword>
<dbReference type="PANTHER" id="PTHR46323:SF2">
    <property type="entry name" value="BETA-GALACTOSIDASE"/>
    <property type="match status" value="1"/>
</dbReference>
<dbReference type="Gene3D" id="3.20.20.80">
    <property type="entry name" value="Glycosidases"/>
    <property type="match status" value="1"/>
</dbReference>
<reference evidence="6 7" key="1">
    <citation type="submission" date="2020-05" db="EMBL/GenBank/DDBJ databases">
        <authorList>
            <person name="Khan S.A."/>
            <person name="Jeon C.O."/>
            <person name="Chun B.H."/>
        </authorList>
    </citation>
    <scope>NUCLEOTIDE SEQUENCE [LARGE SCALE GENOMIC DNA]</scope>
    <source>
        <strain evidence="6 7">S1162</strain>
    </source>
</reference>
<gene>
    <name evidence="6" type="ORF">HK413_13600</name>
</gene>
<dbReference type="InterPro" id="IPR006103">
    <property type="entry name" value="Glyco_hydro_2_cat"/>
</dbReference>
<dbReference type="EC" id="3.2.1.23" evidence="2"/>
<dbReference type="InterPro" id="IPR050347">
    <property type="entry name" value="Bact_Beta-galactosidase"/>
</dbReference>
<dbReference type="SUPFAM" id="SSF51445">
    <property type="entry name" value="(Trans)glycosidases"/>
    <property type="match status" value="1"/>
</dbReference>
<dbReference type="EMBL" id="JABFCR010000072">
    <property type="protein sequence ID" value="NNU34831.1"/>
    <property type="molecule type" value="Genomic_DNA"/>
</dbReference>
<dbReference type="PANTHER" id="PTHR46323">
    <property type="entry name" value="BETA-GALACTOSIDASE"/>
    <property type="match status" value="1"/>
</dbReference>
<keyword evidence="4" id="KW-0326">Glycosidase</keyword>
<evidence type="ECO:0000313" key="6">
    <source>
        <dbReference type="EMBL" id="NNU34831.1"/>
    </source>
</evidence>
<keyword evidence="7" id="KW-1185">Reference proteome</keyword>
<evidence type="ECO:0000256" key="2">
    <source>
        <dbReference type="ARBA" id="ARBA00012756"/>
    </source>
</evidence>
<organism evidence="6 7">
    <name type="scientific">Mucilaginibacter humi</name>
    <dbReference type="NCBI Taxonomy" id="2732510"/>
    <lineage>
        <taxon>Bacteria</taxon>
        <taxon>Pseudomonadati</taxon>
        <taxon>Bacteroidota</taxon>
        <taxon>Sphingobacteriia</taxon>
        <taxon>Sphingobacteriales</taxon>
        <taxon>Sphingobacteriaceae</taxon>
        <taxon>Mucilaginibacter</taxon>
    </lineage>
</organism>
<dbReference type="RefSeq" id="WP_175270496.1">
    <property type="nucleotide sequence ID" value="NZ_JABFCR010000072.1"/>
</dbReference>
<accession>A0ABX1W7C1</accession>
<sequence>MRQLGMFPEVEAPFCWAERGLVPPEYYQQVLVNQTLDMVEFFKSHASVLIWSMGNESKKFAEYFKHTADLVKLADPSRPRNFSQYEPMGDNGELEIGNHHYPGPEGPEKYKNAARPIIFDEYCHLNAYNRYELVTDPGLRDAGVLAWPICGNVCTLRAGF</sequence>
<evidence type="ECO:0000256" key="3">
    <source>
        <dbReference type="ARBA" id="ARBA00022801"/>
    </source>
</evidence>